<reference evidence="3" key="1">
    <citation type="submission" date="2020-04" db="EMBL/GenBank/DDBJ databases">
        <title>Analysis of mating type loci in Filobasidium floriforme.</title>
        <authorList>
            <person name="Nowrousian M."/>
        </authorList>
    </citation>
    <scope>NUCLEOTIDE SEQUENCE</scope>
    <source>
        <strain evidence="3">CBS 6242</strain>
    </source>
</reference>
<feature type="region of interest" description="Disordered" evidence="1">
    <location>
        <begin position="155"/>
        <end position="183"/>
    </location>
</feature>
<keyword evidence="2" id="KW-0812">Transmembrane</keyword>
<feature type="transmembrane region" description="Helical" evidence="2">
    <location>
        <begin position="20"/>
        <end position="41"/>
    </location>
</feature>
<evidence type="ECO:0000313" key="3">
    <source>
        <dbReference type="EMBL" id="KAG7528330.1"/>
    </source>
</evidence>
<gene>
    <name evidence="3" type="ORF">FFLO_06241</name>
</gene>
<evidence type="ECO:0000256" key="1">
    <source>
        <dbReference type="SAM" id="MobiDB-lite"/>
    </source>
</evidence>
<dbReference type="AlphaFoldDB" id="A0A8K0JFJ3"/>
<protein>
    <submittedName>
        <fullName evidence="3">Uncharacterized protein</fullName>
    </submittedName>
</protein>
<feature type="compositionally biased region" description="Basic and acidic residues" evidence="1">
    <location>
        <begin position="155"/>
        <end position="166"/>
    </location>
</feature>
<accession>A0A8K0JFJ3</accession>
<dbReference type="Proteomes" id="UP000812966">
    <property type="component" value="Unassembled WGS sequence"/>
</dbReference>
<proteinExistence type="predicted"/>
<keyword evidence="4" id="KW-1185">Reference proteome</keyword>
<feature type="transmembrane region" description="Helical" evidence="2">
    <location>
        <begin position="83"/>
        <end position="106"/>
    </location>
</feature>
<organism evidence="3 4">
    <name type="scientific">Filobasidium floriforme</name>
    <dbReference type="NCBI Taxonomy" id="5210"/>
    <lineage>
        <taxon>Eukaryota</taxon>
        <taxon>Fungi</taxon>
        <taxon>Dikarya</taxon>
        <taxon>Basidiomycota</taxon>
        <taxon>Agaricomycotina</taxon>
        <taxon>Tremellomycetes</taxon>
        <taxon>Filobasidiales</taxon>
        <taxon>Filobasidiaceae</taxon>
        <taxon>Filobasidium</taxon>
    </lineage>
</organism>
<keyword evidence="2" id="KW-1133">Transmembrane helix</keyword>
<dbReference type="EMBL" id="JABELV010000190">
    <property type="protein sequence ID" value="KAG7528330.1"/>
    <property type="molecule type" value="Genomic_DNA"/>
</dbReference>
<name>A0A8K0JFJ3_9TREE</name>
<keyword evidence="2" id="KW-0472">Membrane</keyword>
<evidence type="ECO:0000256" key="2">
    <source>
        <dbReference type="SAM" id="Phobius"/>
    </source>
</evidence>
<sequence length="183" mass="20356">MTFPVPGNMSVQRQVRIINWIKIAQGILTISVFILGIARLATLTGRRSRSDSWIIGVSAKSLVVLLYEVLTERVPKFRRWGSLKAYSILNCIEFVFWMAATIITGMGLSRRCSGTSCVLGVIIILVTITLIVLAIPTAYIALSFFFHVRKHGSHPDPHHHDNEPFHLRTGSGSTSEVKGVERV</sequence>
<evidence type="ECO:0000313" key="4">
    <source>
        <dbReference type="Proteomes" id="UP000812966"/>
    </source>
</evidence>
<feature type="transmembrane region" description="Helical" evidence="2">
    <location>
        <begin position="118"/>
        <end position="142"/>
    </location>
</feature>
<comment type="caution">
    <text evidence="3">The sequence shown here is derived from an EMBL/GenBank/DDBJ whole genome shotgun (WGS) entry which is preliminary data.</text>
</comment>